<evidence type="ECO:0000313" key="3">
    <source>
        <dbReference type="Proteomes" id="UP001419268"/>
    </source>
</evidence>
<name>A0AAP0JGQ0_9MAGN</name>
<dbReference type="Proteomes" id="UP001419268">
    <property type="component" value="Unassembled WGS sequence"/>
</dbReference>
<organism evidence="2 3">
    <name type="scientific">Stephania cephalantha</name>
    <dbReference type="NCBI Taxonomy" id="152367"/>
    <lineage>
        <taxon>Eukaryota</taxon>
        <taxon>Viridiplantae</taxon>
        <taxon>Streptophyta</taxon>
        <taxon>Embryophyta</taxon>
        <taxon>Tracheophyta</taxon>
        <taxon>Spermatophyta</taxon>
        <taxon>Magnoliopsida</taxon>
        <taxon>Ranunculales</taxon>
        <taxon>Menispermaceae</taxon>
        <taxon>Menispermoideae</taxon>
        <taxon>Cissampelideae</taxon>
        <taxon>Stephania</taxon>
    </lineage>
</organism>
<dbReference type="EMBL" id="JBBNAG010000005">
    <property type="protein sequence ID" value="KAK9132813.1"/>
    <property type="molecule type" value="Genomic_DNA"/>
</dbReference>
<gene>
    <name evidence="2" type="ORF">Scep_012341</name>
</gene>
<sequence length="185" mass="20658">MHDIIAAPYIRRGRGARRERDHARTEEREGGAPSHVDRGTRREEVEAAEEGLAARARRRADTKRGSEEVRGRDRSASVCEVRGDVASTWHGFVQDSAFSKGAISTCGLHVSAMSAPHHKRNFRSITPFEKALLNEVDLKIKWSTSKMKSTDIYSSQSNEYLSVDDEGQSIYSDDSDAEDLSDMES</sequence>
<evidence type="ECO:0000256" key="1">
    <source>
        <dbReference type="SAM" id="MobiDB-lite"/>
    </source>
</evidence>
<feature type="compositionally biased region" description="Acidic residues" evidence="1">
    <location>
        <begin position="162"/>
        <end position="185"/>
    </location>
</feature>
<evidence type="ECO:0000313" key="2">
    <source>
        <dbReference type="EMBL" id="KAK9132813.1"/>
    </source>
</evidence>
<comment type="caution">
    <text evidence="2">The sequence shown here is derived from an EMBL/GenBank/DDBJ whole genome shotgun (WGS) entry which is preliminary data.</text>
</comment>
<feature type="compositionally biased region" description="Basic and acidic residues" evidence="1">
    <location>
        <begin position="62"/>
        <end position="75"/>
    </location>
</feature>
<feature type="compositionally biased region" description="Basic and acidic residues" evidence="1">
    <location>
        <begin position="16"/>
        <end position="45"/>
    </location>
</feature>
<dbReference type="AlphaFoldDB" id="A0AAP0JGQ0"/>
<proteinExistence type="predicted"/>
<protein>
    <submittedName>
        <fullName evidence="2">Uncharacterized protein</fullName>
    </submittedName>
</protein>
<keyword evidence="3" id="KW-1185">Reference proteome</keyword>
<accession>A0AAP0JGQ0</accession>
<reference evidence="2 3" key="1">
    <citation type="submission" date="2024-01" db="EMBL/GenBank/DDBJ databases">
        <title>Genome assemblies of Stephania.</title>
        <authorList>
            <person name="Yang L."/>
        </authorList>
    </citation>
    <scope>NUCLEOTIDE SEQUENCE [LARGE SCALE GENOMIC DNA]</scope>
    <source>
        <strain evidence="2">JXDWG</strain>
        <tissue evidence="2">Leaf</tissue>
    </source>
</reference>
<feature type="compositionally biased region" description="Polar residues" evidence="1">
    <location>
        <begin position="147"/>
        <end position="160"/>
    </location>
</feature>
<feature type="region of interest" description="Disordered" evidence="1">
    <location>
        <begin position="1"/>
        <end position="75"/>
    </location>
</feature>
<feature type="region of interest" description="Disordered" evidence="1">
    <location>
        <begin position="147"/>
        <end position="185"/>
    </location>
</feature>